<accession>A0ABW1T5M3</accession>
<dbReference type="Pfam" id="PF08532">
    <property type="entry name" value="Glyco_hydro_42M"/>
    <property type="match status" value="1"/>
</dbReference>
<dbReference type="InterPro" id="IPR029062">
    <property type="entry name" value="Class_I_gatase-like"/>
</dbReference>
<dbReference type="PANTHER" id="PTHR36447:SF2">
    <property type="entry name" value="BETA-GALACTOSIDASE YESZ"/>
    <property type="match status" value="1"/>
</dbReference>
<keyword evidence="6" id="KW-0862">Zinc</keyword>
<keyword evidence="4" id="KW-0479">Metal-binding</keyword>
<proteinExistence type="inferred from homology"/>
<dbReference type="SUPFAM" id="SSF51445">
    <property type="entry name" value="(Trans)glycosidases"/>
    <property type="match status" value="1"/>
</dbReference>
<sequence length="671" mass="77192">MQLKNEILYGTAYYYEYLPYDRLNEDIKMMKDANVNVVRIGESTWSTYEYQDGKFDFSKLDKVLDAMYAANIHVIVGTPTYAIPAWLAKEYPEVMVENNGVRTLYGERQKMDISSPVFRTYAERIIRKMIGHVCNHPGIIGYQIDNETHHYGTSSENVQKAFQNYLRNKFNGDLNKLNHEYGLSYWSNEINSWDDFPSVNGSINGSLNAEFEKFQRNLVTEYLKWQYDLVSEYKKNDQFITHNLDFGWKGYSYGVRAEADHFDIDDNLDYVGIDVYHPARTLLTGAEASFAGDEARTGKNKSYLVIETQAQAYRHQVPYPGQLRLNAYSHIASGAQMVEYWHWHSIHNSYETYWKGILSHDFKPNPVYYEVAKTGKELKKLSPEISNLKINSEVAFLVSNQSLTGVDQFPFSDKRDYNDVYRALYDEFYKLNVRTDITDEKHIQLNKYKLIVVPMLYAASDEFLKQLNEYVKNGGNIIYTFRSGFAKDDLKVRTTVQPGIITEACGVHYEMFVNPEQDDCKLAPVSSELKDVTDLQLHDWIELLIPDSAKVLAKYSDPNWSKYAAITQNKFGKGSTMYIGCFPSSEVLHKIIQSYVDKIQITRPSEKFPIIVKNAINSAGDTIEFYLNFSSTSQKIKNIEGDVELISGQNISSQHELSLAAWDVAIVKKIS</sequence>
<evidence type="ECO:0000259" key="9">
    <source>
        <dbReference type="Pfam" id="PF02449"/>
    </source>
</evidence>
<evidence type="ECO:0000256" key="8">
    <source>
        <dbReference type="PIRNR" id="PIRNR001084"/>
    </source>
</evidence>
<keyword evidence="12" id="KW-1185">Reference proteome</keyword>
<dbReference type="CDD" id="cd03143">
    <property type="entry name" value="A4_beta-galactosidase_middle_domain"/>
    <property type="match status" value="1"/>
</dbReference>
<comment type="catalytic activity">
    <reaction evidence="1 8">
        <text>Hydrolysis of terminal non-reducing beta-D-galactose residues in beta-D-galactosides.</text>
        <dbReference type="EC" id="3.2.1.23"/>
    </reaction>
</comment>
<dbReference type="InterPro" id="IPR013529">
    <property type="entry name" value="Glyco_hydro_42_N"/>
</dbReference>
<dbReference type="PIRSF" id="PIRSF001084">
    <property type="entry name" value="B-galactosidase"/>
    <property type="match status" value="1"/>
</dbReference>
<dbReference type="EMBL" id="JBHSSA010000024">
    <property type="protein sequence ID" value="MFC6253331.1"/>
    <property type="molecule type" value="Genomic_DNA"/>
</dbReference>
<evidence type="ECO:0000256" key="4">
    <source>
        <dbReference type="ARBA" id="ARBA00022723"/>
    </source>
</evidence>
<keyword evidence="5 8" id="KW-0378">Hydrolase</keyword>
<evidence type="ECO:0000256" key="5">
    <source>
        <dbReference type="ARBA" id="ARBA00022801"/>
    </source>
</evidence>
<evidence type="ECO:0000256" key="3">
    <source>
        <dbReference type="ARBA" id="ARBA00012756"/>
    </source>
</evidence>
<gene>
    <name evidence="11" type="ORF">ACFP1H_01775</name>
</gene>
<comment type="similarity">
    <text evidence="2 8">Belongs to the glycosyl hydrolase 42 family.</text>
</comment>
<dbReference type="SUPFAM" id="SSF52317">
    <property type="entry name" value="Class I glutamine amidotransferase-like"/>
    <property type="match status" value="1"/>
</dbReference>
<dbReference type="InterPro" id="IPR017853">
    <property type="entry name" value="GH"/>
</dbReference>
<evidence type="ECO:0000256" key="6">
    <source>
        <dbReference type="ARBA" id="ARBA00022833"/>
    </source>
</evidence>
<evidence type="ECO:0000313" key="11">
    <source>
        <dbReference type="EMBL" id="MFC6253331.1"/>
    </source>
</evidence>
<dbReference type="RefSeq" id="WP_137631451.1">
    <property type="nucleotide sequence ID" value="NZ_BJDO01000036.1"/>
</dbReference>
<evidence type="ECO:0000256" key="7">
    <source>
        <dbReference type="ARBA" id="ARBA00023295"/>
    </source>
</evidence>
<dbReference type="EC" id="3.2.1.23" evidence="3 8"/>
<dbReference type="Gene3D" id="3.40.50.880">
    <property type="match status" value="1"/>
</dbReference>
<dbReference type="Pfam" id="PF02449">
    <property type="entry name" value="Glyco_hydro_42"/>
    <property type="match status" value="1"/>
</dbReference>
<evidence type="ECO:0000259" key="10">
    <source>
        <dbReference type="Pfam" id="PF08532"/>
    </source>
</evidence>
<dbReference type="InterPro" id="IPR003476">
    <property type="entry name" value="Glyco_hydro_42"/>
</dbReference>
<comment type="caution">
    <text evidence="11">The sequence shown here is derived from an EMBL/GenBank/DDBJ whole genome shotgun (WGS) entry which is preliminary data.</text>
</comment>
<organism evidence="11 12">
    <name type="scientific">Secundilactobacillus hailunensis</name>
    <dbReference type="NCBI Taxonomy" id="2559923"/>
    <lineage>
        <taxon>Bacteria</taxon>
        <taxon>Bacillati</taxon>
        <taxon>Bacillota</taxon>
        <taxon>Bacilli</taxon>
        <taxon>Lactobacillales</taxon>
        <taxon>Lactobacillaceae</taxon>
        <taxon>Secundilactobacillus</taxon>
    </lineage>
</organism>
<protein>
    <recommendedName>
        <fullName evidence="3 8">Beta-galactosidase</fullName>
        <shortName evidence="8">Beta-gal</shortName>
        <ecNumber evidence="3 8">3.2.1.23</ecNumber>
    </recommendedName>
</protein>
<evidence type="ECO:0000313" key="12">
    <source>
        <dbReference type="Proteomes" id="UP001596190"/>
    </source>
</evidence>
<reference evidence="12" key="1">
    <citation type="journal article" date="2019" name="Int. J. Syst. Evol. Microbiol.">
        <title>The Global Catalogue of Microorganisms (GCM) 10K type strain sequencing project: providing services to taxonomists for standard genome sequencing and annotation.</title>
        <authorList>
            <consortium name="The Broad Institute Genomics Platform"/>
            <consortium name="The Broad Institute Genome Sequencing Center for Infectious Disease"/>
            <person name="Wu L."/>
            <person name="Ma J."/>
        </authorList>
    </citation>
    <scope>NUCLEOTIDE SEQUENCE [LARGE SCALE GENOMIC DNA]</scope>
    <source>
        <strain evidence="12">CCM 8950</strain>
    </source>
</reference>
<dbReference type="Gene3D" id="3.20.20.80">
    <property type="entry name" value="Glycosidases"/>
    <property type="match status" value="1"/>
</dbReference>
<dbReference type="Proteomes" id="UP001596190">
    <property type="component" value="Unassembled WGS sequence"/>
</dbReference>
<dbReference type="InterPro" id="IPR013738">
    <property type="entry name" value="Beta_galactosidase_Trimer"/>
</dbReference>
<evidence type="ECO:0000256" key="2">
    <source>
        <dbReference type="ARBA" id="ARBA00005940"/>
    </source>
</evidence>
<feature type="domain" description="Glycoside hydrolase family 42 N-terminal" evidence="9">
    <location>
        <begin position="13"/>
        <end position="381"/>
    </location>
</feature>
<name>A0ABW1T5M3_9LACO</name>
<feature type="domain" description="Beta-galactosidase trimerisation" evidence="10">
    <location>
        <begin position="393"/>
        <end position="601"/>
    </location>
</feature>
<dbReference type="PANTHER" id="PTHR36447">
    <property type="entry name" value="BETA-GALACTOSIDASE GANA"/>
    <property type="match status" value="1"/>
</dbReference>
<keyword evidence="7 8" id="KW-0326">Glycosidase</keyword>
<evidence type="ECO:0000256" key="1">
    <source>
        <dbReference type="ARBA" id="ARBA00001412"/>
    </source>
</evidence>